<dbReference type="InterPro" id="IPR036322">
    <property type="entry name" value="WD40_repeat_dom_sf"/>
</dbReference>
<evidence type="ECO:0000256" key="2">
    <source>
        <dbReference type="ARBA" id="ARBA00022737"/>
    </source>
</evidence>
<reference evidence="6" key="1">
    <citation type="submission" date="2025-08" db="UniProtKB">
        <authorList>
            <consortium name="RefSeq"/>
        </authorList>
    </citation>
    <scope>IDENTIFICATION</scope>
</reference>
<keyword evidence="5" id="KW-1185">Reference proteome</keyword>
<feature type="transmembrane region" description="Helical" evidence="4">
    <location>
        <begin position="12"/>
        <end position="30"/>
    </location>
</feature>
<dbReference type="KEGG" id="osn:118761298"/>
<dbReference type="PROSITE" id="PS50082">
    <property type="entry name" value="WD_REPEATS_2"/>
    <property type="match status" value="2"/>
</dbReference>
<accession>A0A7E6EJ33</accession>
<gene>
    <name evidence="6" type="primary">LOC118761298</name>
</gene>
<dbReference type="PANTHER" id="PTHR22847">
    <property type="entry name" value="WD40 REPEAT PROTEIN"/>
    <property type="match status" value="1"/>
</dbReference>
<dbReference type="RefSeq" id="XP_036354980.1">
    <property type="nucleotide sequence ID" value="XM_036499087.1"/>
</dbReference>
<dbReference type="InterPro" id="IPR001680">
    <property type="entry name" value="WD40_rpt"/>
</dbReference>
<keyword evidence="4" id="KW-0812">Transmembrane</keyword>
<dbReference type="PROSITE" id="PS00678">
    <property type="entry name" value="WD_REPEATS_1"/>
    <property type="match status" value="1"/>
</dbReference>
<dbReference type="SMART" id="SM00320">
    <property type="entry name" value="WD40"/>
    <property type="match status" value="3"/>
</dbReference>
<dbReference type="InterPro" id="IPR015943">
    <property type="entry name" value="WD40/YVTN_repeat-like_dom_sf"/>
</dbReference>
<evidence type="ECO:0000313" key="6">
    <source>
        <dbReference type="RefSeq" id="XP_036354980.1"/>
    </source>
</evidence>
<name>A0A7E6EJ33_9MOLL</name>
<organism evidence="5 6">
    <name type="scientific">Octopus sinensis</name>
    <name type="common">East Asian common octopus</name>
    <dbReference type="NCBI Taxonomy" id="2607531"/>
    <lineage>
        <taxon>Eukaryota</taxon>
        <taxon>Metazoa</taxon>
        <taxon>Spiralia</taxon>
        <taxon>Lophotrochozoa</taxon>
        <taxon>Mollusca</taxon>
        <taxon>Cephalopoda</taxon>
        <taxon>Coleoidea</taxon>
        <taxon>Octopodiformes</taxon>
        <taxon>Octopoda</taxon>
        <taxon>Incirrata</taxon>
        <taxon>Octopodidae</taxon>
        <taxon>Octopus</taxon>
    </lineage>
</organism>
<dbReference type="SUPFAM" id="SSF50978">
    <property type="entry name" value="WD40 repeat-like"/>
    <property type="match status" value="1"/>
</dbReference>
<sequence>MVWKLQFNLEYFVYWLNAVLGFKFFRFLVLELESLVGNVRNEVYLNGDIKRKNNSKYFIPMLPANGDFQYTLRGHTGPILDLSFDFDGKVLSIISISHIEGSCSCDMTIKLWDLESRTCERTLYGHDHTVSSVTYSSRYIVSASRDGTVKVWDVSNGLILVIIGRYCVRSMTGHDGWVRMARVNREESLIASCSDDKTVRIWQFTSGECQVVMYGHEHFVECVAWGSSQANSDV</sequence>
<evidence type="ECO:0000256" key="1">
    <source>
        <dbReference type="ARBA" id="ARBA00022574"/>
    </source>
</evidence>
<dbReference type="GO" id="GO:1990234">
    <property type="term" value="C:transferase complex"/>
    <property type="evidence" value="ECO:0007669"/>
    <property type="project" value="UniProtKB-ARBA"/>
</dbReference>
<dbReference type="InterPro" id="IPR019775">
    <property type="entry name" value="WD40_repeat_CS"/>
</dbReference>
<dbReference type="PRINTS" id="PR00320">
    <property type="entry name" value="GPROTEINBRPT"/>
</dbReference>
<dbReference type="Proteomes" id="UP000515154">
    <property type="component" value="Unplaced"/>
</dbReference>
<evidence type="ECO:0000256" key="3">
    <source>
        <dbReference type="PROSITE-ProRule" id="PRU00221"/>
    </source>
</evidence>
<keyword evidence="1 3" id="KW-0853">WD repeat</keyword>
<dbReference type="AlphaFoldDB" id="A0A7E6EJ33"/>
<dbReference type="PROSITE" id="PS50294">
    <property type="entry name" value="WD_REPEATS_REGION"/>
    <property type="match status" value="2"/>
</dbReference>
<feature type="repeat" description="WD" evidence="3">
    <location>
        <begin position="123"/>
        <end position="162"/>
    </location>
</feature>
<proteinExistence type="predicted"/>
<dbReference type="PANTHER" id="PTHR22847:SF637">
    <property type="entry name" value="WD REPEAT DOMAIN 5B"/>
    <property type="match status" value="1"/>
</dbReference>
<dbReference type="Pfam" id="PF00400">
    <property type="entry name" value="WD40"/>
    <property type="match status" value="3"/>
</dbReference>
<protein>
    <submittedName>
        <fullName evidence="6">Lissencephaly-1 homolog B-like</fullName>
    </submittedName>
</protein>
<keyword evidence="2" id="KW-0677">Repeat</keyword>
<feature type="repeat" description="WD" evidence="3">
    <location>
        <begin position="171"/>
        <end position="212"/>
    </location>
</feature>
<keyword evidence="4" id="KW-1133">Transmembrane helix</keyword>
<evidence type="ECO:0000256" key="4">
    <source>
        <dbReference type="SAM" id="Phobius"/>
    </source>
</evidence>
<dbReference type="InterPro" id="IPR020472">
    <property type="entry name" value="WD40_PAC1"/>
</dbReference>
<evidence type="ECO:0000313" key="5">
    <source>
        <dbReference type="Proteomes" id="UP000515154"/>
    </source>
</evidence>
<keyword evidence="4" id="KW-0472">Membrane</keyword>
<dbReference type="Gene3D" id="2.130.10.10">
    <property type="entry name" value="YVTN repeat-like/Quinoprotein amine dehydrogenase"/>
    <property type="match status" value="1"/>
</dbReference>